<dbReference type="Pfam" id="PF11363">
    <property type="entry name" value="DUF3164"/>
    <property type="match status" value="1"/>
</dbReference>
<organism evidence="1 2">
    <name type="scientific">Komagataeibacter europaeus NBRC 3261</name>
    <dbReference type="NCBI Taxonomy" id="1234669"/>
    <lineage>
        <taxon>Bacteria</taxon>
        <taxon>Pseudomonadati</taxon>
        <taxon>Pseudomonadota</taxon>
        <taxon>Alphaproteobacteria</taxon>
        <taxon>Acetobacterales</taxon>
        <taxon>Acetobacteraceae</taxon>
        <taxon>Komagataeibacter</taxon>
    </lineage>
</organism>
<comment type="caution">
    <text evidence="1">The sequence shown here is derived from an EMBL/GenBank/DDBJ whole genome shotgun (WGS) entry which is preliminary data.</text>
</comment>
<dbReference type="AlphaFoldDB" id="A0A0D6Q149"/>
<dbReference type="InterPro" id="IPR021505">
    <property type="entry name" value="Phage_B3_Orf6"/>
</dbReference>
<name>A0A0D6Q149_KOMEU</name>
<reference evidence="1 2" key="1">
    <citation type="submission" date="2012-11" db="EMBL/GenBank/DDBJ databases">
        <title>Whole genome sequence of Gluconacetobacter europaeus NBRC3261.</title>
        <authorList>
            <person name="Azuma Y."/>
            <person name="Higashiura N."/>
            <person name="Hirakawa H."/>
            <person name="Matsushita K."/>
        </authorList>
    </citation>
    <scope>NUCLEOTIDE SEQUENCE [LARGE SCALE GENOMIC DNA]</scope>
    <source>
        <strain evidence="1 2">NBRC 3261</strain>
    </source>
</reference>
<proteinExistence type="predicted"/>
<evidence type="ECO:0000313" key="2">
    <source>
        <dbReference type="Proteomes" id="UP000032675"/>
    </source>
</evidence>
<sequence>MNATARITAAEQQPLPDRLENSYGQMIPTARIRDDIVFRHQTATALIAGAQALHEFMRTRKEQFFDDVDAFIDLTLERYKARLGGRRGGIVITNFNETMKVEVSTADYLRVNEAITAAQALMNEVLDDVGEGANDDVRALLANAFVRDEKTGRLNIQRLQETRRVKLSHPKWQDVQNAIADSLEWAGSRRYIRFHVRKDANARWEQINLNFSSL</sequence>
<dbReference type="RefSeq" id="WP_048851731.1">
    <property type="nucleotide sequence ID" value="NZ_BANI01000127.1"/>
</dbReference>
<evidence type="ECO:0000313" key="1">
    <source>
        <dbReference type="EMBL" id="GAN97164.1"/>
    </source>
</evidence>
<dbReference type="EMBL" id="BANI01000127">
    <property type="protein sequence ID" value="GAN97164.1"/>
    <property type="molecule type" value="Genomic_DNA"/>
</dbReference>
<gene>
    <name evidence="1" type="ORF">Geu3261_0144_036</name>
</gene>
<accession>A0A0D6Q149</accession>
<dbReference type="Proteomes" id="UP000032675">
    <property type="component" value="Unassembled WGS sequence"/>
</dbReference>
<protein>
    <recommendedName>
        <fullName evidence="3">DUF3164 family protein</fullName>
    </recommendedName>
</protein>
<evidence type="ECO:0008006" key="3">
    <source>
        <dbReference type="Google" id="ProtNLM"/>
    </source>
</evidence>